<evidence type="ECO:0000313" key="3">
    <source>
        <dbReference type="Proteomes" id="UP000225277"/>
    </source>
</evidence>
<dbReference type="EMBL" id="FJUY01000001">
    <property type="protein sequence ID" value="CZT15612.1"/>
    <property type="molecule type" value="Genomic_DNA"/>
</dbReference>
<proteinExistence type="predicted"/>
<keyword evidence="3" id="KW-1185">Reference proteome</keyword>
<organism evidence="2 3">
    <name type="scientific">Ramularia collo-cygni</name>
    <dbReference type="NCBI Taxonomy" id="112498"/>
    <lineage>
        <taxon>Eukaryota</taxon>
        <taxon>Fungi</taxon>
        <taxon>Dikarya</taxon>
        <taxon>Ascomycota</taxon>
        <taxon>Pezizomycotina</taxon>
        <taxon>Dothideomycetes</taxon>
        <taxon>Dothideomycetidae</taxon>
        <taxon>Mycosphaerellales</taxon>
        <taxon>Mycosphaerellaceae</taxon>
        <taxon>Ramularia</taxon>
    </lineage>
</organism>
<dbReference type="AlphaFoldDB" id="A0A2D3ULV9"/>
<sequence length="112" mass="12160">MTSVPDGRSIGMARRGTARKRSLPRKSIGREVDNKSCLSGSKRFDETDGKFGIVPYQSGGILGAVSDQTFQIETANNLEVLIMMPSFHCSLITCTMLNAKQAPAESEHVEVV</sequence>
<reference evidence="2 3" key="1">
    <citation type="submission" date="2016-03" db="EMBL/GenBank/DDBJ databases">
        <authorList>
            <person name="Ploux O."/>
        </authorList>
    </citation>
    <scope>NUCLEOTIDE SEQUENCE [LARGE SCALE GENOMIC DNA]</scope>
    <source>
        <strain evidence="2 3">URUG2</strain>
    </source>
</reference>
<dbReference type="GeneID" id="35606654"/>
<gene>
    <name evidence="2" type="ORF">RCC_12095</name>
</gene>
<protein>
    <submittedName>
        <fullName evidence="2">Uncharacterized protein</fullName>
    </submittedName>
</protein>
<evidence type="ECO:0000313" key="2">
    <source>
        <dbReference type="EMBL" id="CZT15612.1"/>
    </source>
</evidence>
<dbReference type="Proteomes" id="UP000225277">
    <property type="component" value="Unassembled WGS sequence"/>
</dbReference>
<name>A0A2D3ULV9_9PEZI</name>
<dbReference type="RefSeq" id="XP_023622508.1">
    <property type="nucleotide sequence ID" value="XM_023766740.1"/>
</dbReference>
<evidence type="ECO:0000256" key="1">
    <source>
        <dbReference type="SAM" id="MobiDB-lite"/>
    </source>
</evidence>
<accession>A0A2D3ULV9</accession>
<feature type="region of interest" description="Disordered" evidence="1">
    <location>
        <begin position="1"/>
        <end position="34"/>
    </location>
</feature>